<comment type="similarity">
    <text evidence="2 8">Belongs to the NiCoT transporter (TC 2.A.52) family.</text>
</comment>
<protein>
    <recommendedName>
        <fullName evidence="8">Nickel/cobalt efflux system</fullName>
    </recommendedName>
</protein>
<keyword evidence="4" id="KW-0533">Nickel</keyword>
<dbReference type="Proteomes" id="UP000004221">
    <property type="component" value="Unassembled WGS sequence"/>
</dbReference>
<dbReference type="EMBL" id="CAGS01000232">
    <property type="protein sequence ID" value="CCF84098.1"/>
    <property type="molecule type" value="Genomic_DNA"/>
</dbReference>
<evidence type="ECO:0000313" key="9">
    <source>
        <dbReference type="EMBL" id="CCF84098.1"/>
    </source>
</evidence>
<keyword evidence="7 8" id="KW-0472">Membrane</keyword>
<name>I4EHD6_9BACT</name>
<evidence type="ECO:0000256" key="5">
    <source>
        <dbReference type="ARBA" id="ARBA00022692"/>
    </source>
</evidence>
<feature type="transmembrane region" description="Helical" evidence="8">
    <location>
        <begin position="274"/>
        <end position="301"/>
    </location>
</feature>
<dbReference type="RefSeq" id="WP_008477991.1">
    <property type="nucleotide sequence ID" value="NZ_CAGS01000232.1"/>
</dbReference>
<evidence type="ECO:0000256" key="8">
    <source>
        <dbReference type="RuleBase" id="RU362101"/>
    </source>
</evidence>
<keyword evidence="5 8" id="KW-0812">Transmembrane</keyword>
<feature type="transmembrane region" description="Helical" evidence="8">
    <location>
        <begin position="88"/>
        <end position="113"/>
    </location>
</feature>
<evidence type="ECO:0000256" key="6">
    <source>
        <dbReference type="ARBA" id="ARBA00022989"/>
    </source>
</evidence>
<dbReference type="Pfam" id="PF03824">
    <property type="entry name" value="NicO"/>
    <property type="match status" value="1"/>
</dbReference>
<dbReference type="GO" id="GO:0015099">
    <property type="term" value="F:nickel cation transmembrane transporter activity"/>
    <property type="evidence" value="ECO:0007669"/>
    <property type="project" value="UniProtKB-UniRule"/>
</dbReference>
<keyword evidence="3 8" id="KW-0813">Transport</keyword>
<evidence type="ECO:0000256" key="3">
    <source>
        <dbReference type="ARBA" id="ARBA00022448"/>
    </source>
</evidence>
<keyword evidence="10" id="KW-1185">Reference proteome</keyword>
<dbReference type="AlphaFoldDB" id="I4EHD6"/>
<evidence type="ECO:0000256" key="2">
    <source>
        <dbReference type="ARBA" id="ARBA00010892"/>
    </source>
</evidence>
<feature type="transmembrane region" description="Helical" evidence="8">
    <location>
        <begin position="133"/>
        <end position="155"/>
    </location>
</feature>
<evidence type="ECO:0000256" key="4">
    <source>
        <dbReference type="ARBA" id="ARBA00022596"/>
    </source>
</evidence>
<evidence type="ECO:0000256" key="1">
    <source>
        <dbReference type="ARBA" id="ARBA00004127"/>
    </source>
</evidence>
<dbReference type="PANTHER" id="PTHR31611:SF0">
    <property type="entry name" value="HIGH-AFFINITY NICKEL TRANSPORT PROTEIN NIC1"/>
    <property type="match status" value="1"/>
</dbReference>
<proteinExistence type="inferred from homology"/>
<dbReference type="NCBIfam" id="TIGR00802">
    <property type="entry name" value="nico"/>
    <property type="match status" value="1"/>
</dbReference>
<keyword evidence="6 8" id="KW-1133">Transmembrane helix</keyword>
<dbReference type="PANTHER" id="PTHR31611">
    <property type="entry name" value="HIGH-AFFINITY NICKEL TRANSPORT PROTEIN NIC1"/>
    <property type="match status" value="1"/>
</dbReference>
<dbReference type="GO" id="GO:0012505">
    <property type="term" value="C:endomembrane system"/>
    <property type="evidence" value="ECO:0007669"/>
    <property type="project" value="UniProtKB-SubCell"/>
</dbReference>
<evidence type="ECO:0000313" key="10">
    <source>
        <dbReference type="Proteomes" id="UP000004221"/>
    </source>
</evidence>
<accession>I4EHD6</accession>
<feature type="transmembrane region" description="Helical" evidence="8">
    <location>
        <begin position="201"/>
        <end position="225"/>
    </location>
</feature>
<dbReference type="InterPro" id="IPR011541">
    <property type="entry name" value="Ni/Co_transpt_high_affinity"/>
</dbReference>
<dbReference type="InterPro" id="IPR004688">
    <property type="entry name" value="Ni/Co_transpt"/>
</dbReference>
<dbReference type="GO" id="GO:0005886">
    <property type="term" value="C:plasma membrane"/>
    <property type="evidence" value="ECO:0007669"/>
    <property type="project" value="UniProtKB-SubCell"/>
</dbReference>
<feature type="transmembrane region" description="Helical" evidence="8">
    <location>
        <begin position="48"/>
        <end position="65"/>
    </location>
</feature>
<feature type="transmembrane region" description="Helical" evidence="8">
    <location>
        <begin position="321"/>
        <end position="341"/>
    </location>
</feature>
<feature type="transmembrane region" description="Helical" evidence="8">
    <location>
        <begin position="231"/>
        <end position="253"/>
    </location>
</feature>
<comment type="subcellular location">
    <subcellularLocation>
        <location evidence="8">Cell membrane</location>
        <topology evidence="8">Multi-pass membrane protein</topology>
    </subcellularLocation>
    <subcellularLocation>
        <location evidence="1">Endomembrane system</location>
        <topology evidence="1">Multi-pass membrane protein</topology>
    </subcellularLocation>
</comment>
<sequence length="357" mass="38642">MASPFDSISNAFDRGERRRLGGLFGIVALMHLVGWGVMLLYVAPQYPAMLGLAGLAYTFGLRHAFDADHISAIDNTTRKLLQDGQKPMGVGFFFSLGHSSVVLLITLALGLAVQFVVRSVEAEGSGLKYTGSLIGTTVSGTFLVLIGVLNLIVLLDTYRVYQAMKRGSYDSAALEHELTAGGLMSRIFGRLFKLIKSSWQMYPIGFLFGLGFDTATEVGLLAISAGSAAQHLPLVAVLSLPIIFAAGMSLLDTADGAFMAKAYSWAFTNPIRKIYYNLTVTGLSVFVALFVGGIELLQIFSEEFGLAGGPWDVINGIDFNLMGFIIVGVFILTWIVALVVWKTLHIEERWGTMVESD</sequence>
<evidence type="ECO:0000256" key="7">
    <source>
        <dbReference type="ARBA" id="ARBA00023136"/>
    </source>
</evidence>
<comment type="caution">
    <text evidence="9">The sequence shown here is derived from an EMBL/GenBank/DDBJ whole genome shotgun (WGS) entry which is preliminary data.</text>
</comment>
<feature type="transmembrane region" description="Helical" evidence="8">
    <location>
        <begin position="20"/>
        <end position="42"/>
    </location>
</feature>
<gene>
    <name evidence="9" type="primary">nicO</name>
    <name evidence="9" type="ORF">NITHO_3070024</name>
</gene>
<organism evidence="9 10">
    <name type="scientific">Nitrolancea hollandica Lb</name>
    <dbReference type="NCBI Taxonomy" id="1129897"/>
    <lineage>
        <taxon>Bacteria</taxon>
        <taxon>Pseudomonadati</taxon>
        <taxon>Thermomicrobiota</taxon>
        <taxon>Thermomicrobia</taxon>
        <taxon>Sphaerobacterales</taxon>
        <taxon>Sphaerobacterineae</taxon>
        <taxon>Sphaerobacteraceae</taxon>
        <taxon>Nitrolancea</taxon>
    </lineage>
</organism>
<reference evidence="9 10" key="1">
    <citation type="journal article" date="2012" name="ISME J.">
        <title>Nitrification expanded: discovery, physiology and genomics of a nitrite-oxidizing bacterium from the phylum Chloroflexi.</title>
        <authorList>
            <person name="Sorokin D.Y."/>
            <person name="Lucker S."/>
            <person name="Vejmelkova D."/>
            <person name="Kostrikina N.A."/>
            <person name="Kleerebezem R."/>
            <person name="Rijpstra W.I."/>
            <person name="Damste J.S."/>
            <person name="Le Paslier D."/>
            <person name="Muyzer G."/>
            <person name="Wagner M."/>
            <person name="van Loosdrecht M.C."/>
            <person name="Daims H."/>
        </authorList>
    </citation>
    <scope>NUCLEOTIDE SEQUENCE [LARGE SCALE GENOMIC DNA]</scope>
    <source>
        <strain evidence="10">none</strain>
    </source>
</reference>